<sequence>MAMAKEFPGFYFDDKRHRYFPLSSKPPQNSQIQSPASDRIVDVPIRRTSLFSLDNAYHSAISYTDRDRALQYVDVPHPNPHRKIFNPPQQALLKHISLDVTFVRFNQSTSLNGNPRRYLGDDRGWLYTCSTYHEPDMQMWTPELNLHPHSQVSSINISGQKCV</sequence>
<evidence type="ECO:0000313" key="1">
    <source>
        <dbReference type="EMBL" id="KAF5369272.1"/>
    </source>
</evidence>
<dbReference type="EMBL" id="JAACJM010000013">
    <property type="protein sequence ID" value="KAF5369272.1"/>
    <property type="molecule type" value="Genomic_DNA"/>
</dbReference>
<reference evidence="1 2" key="1">
    <citation type="journal article" date="2020" name="ISME J.">
        <title>Uncovering the hidden diversity of litter-decomposition mechanisms in mushroom-forming fungi.</title>
        <authorList>
            <person name="Floudas D."/>
            <person name="Bentzer J."/>
            <person name="Ahren D."/>
            <person name="Johansson T."/>
            <person name="Persson P."/>
            <person name="Tunlid A."/>
        </authorList>
    </citation>
    <scope>NUCLEOTIDE SEQUENCE [LARGE SCALE GENOMIC DNA]</scope>
    <source>
        <strain evidence="1 2">CBS 291.85</strain>
    </source>
</reference>
<comment type="caution">
    <text evidence="1">The sequence shown here is derived from an EMBL/GenBank/DDBJ whole genome shotgun (WGS) entry which is preliminary data.</text>
</comment>
<proteinExistence type="predicted"/>
<dbReference type="OrthoDB" id="128867at2759"/>
<gene>
    <name evidence="1" type="ORF">D9758_002611</name>
</gene>
<dbReference type="AlphaFoldDB" id="A0A8H5GQQ3"/>
<organism evidence="1 2">
    <name type="scientific">Tetrapyrgos nigripes</name>
    <dbReference type="NCBI Taxonomy" id="182062"/>
    <lineage>
        <taxon>Eukaryota</taxon>
        <taxon>Fungi</taxon>
        <taxon>Dikarya</taxon>
        <taxon>Basidiomycota</taxon>
        <taxon>Agaricomycotina</taxon>
        <taxon>Agaricomycetes</taxon>
        <taxon>Agaricomycetidae</taxon>
        <taxon>Agaricales</taxon>
        <taxon>Marasmiineae</taxon>
        <taxon>Marasmiaceae</taxon>
        <taxon>Tetrapyrgos</taxon>
    </lineage>
</organism>
<protein>
    <submittedName>
        <fullName evidence="1">Uncharacterized protein</fullName>
    </submittedName>
</protein>
<name>A0A8H5GQQ3_9AGAR</name>
<dbReference type="Proteomes" id="UP000559256">
    <property type="component" value="Unassembled WGS sequence"/>
</dbReference>
<evidence type="ECO:0000313" key="2">
    <source>
        <dbReference type="Proteomes" id="UP000559256"/>
    </source>
</evidence>
<keyword evidence="2" id="KW-1185">Reference proteome</keyword>
<accession>A0A8H5GQQ3</accession>